<accession>A0A2A6D339</accession>
<evidence type="ECO:0000313" key="9">
    <source>
        <dbReference type="EnsemblMetazoa" id="PPA20676.1"/>
    </source>
</evidence>
<protein>
    <submittedName>
        <fullName evidence="9">Asp-3</fullName>
    </submittedName>
</protein>
<name>A0A2A6D339_PRIPA</name>
<feature type="region of interest" description="Disordered" evidence="8">
    <location>
        <begin position="1"/>
        <end position="80"/>
    </location>
</feature>
<evidence type="ECO:0000256" key="1">
    <source>
        <dbReference type="ARBA" id="ARBA00007447"/>
    </source>
</evidence>
<dbReference type="GO" id="GO:0006508">
    <property type="term" value="P:proteolysis"/>
    <property type="evidence" value="ECO:0000318"/>
    <property type="project" value="GO_Central"/>
</dbReference>
<evidence type="ECO:0000256" key="2">
    <source>
        <dbReference type="ARBA" id="ARBA00022670"/>
    </source>
</evidence>
<dbReference type="Proteomes" id="UP000005239">
    <property type="component" value="Unassembled WGS sequence"/>
</dbReference>
<keyword evidence="4 7" id="KW-0378">Hydrolase</keyword>
<evidence type="ECO:0000313" key="10">
    <source>
        <dbReference type="Proteomes" id="UP000005239"/>
    </source>
</evidence>
<dbReference type="FunFam" id="2.40.70.10:FF:000138">
    <property type="entry name" value="Aspartic protease 3"/>
    <property type="match status" value="1"/>
</dbReference>
<keyword evidence="6" id="KW-0325">Glycoprotein</keyword>
<dbReference type="GO" id="GO:0004190">
    <property type="term" value="F:aspartic-type endopeptidase activity"/>
    <property type="evidence" value="ECO:0000318"/>
    <property type="project" value="GO_Central"/>
</dbReference>
<dbReference type="PROSITE" id="PS51767">
    <property type="entry name" value="PEPTIDASE_A1"/>
    <property type="match status" value="1"/>
</dbReference>
<accession>A0A8R1UFN2</accession>
<dbReference type="PANTHER" id="PTHR47966:SF40">
    <property type="entry name" value="ASPARTIC PROTEASE 3"/>
    <property type="match status" value="1"/>
</dbReference>
<dbReference type="AlphaFoldDB" id="A0A2A6D339"/>
<comment type="similarity">
    <text evidence="1 7">Belongs to the peptidase A1 family.</text>
</comment>
<dbReference type="PROSITE" id="PS00141">
    <property type="entry name" value="ASP_PROTEASE"/>
    <property type="match status" value="2"/>
</dbReference>
<keyword evidence="2 7" id="KW-0645">Protease</keyword>
<feature type="compositionally biased region" description="Basic and acidic residues" evidence="8">
    <location>
        <begin position="45"/>
        <end position="60"/>
    </location>
</feature>
<dbReference type="GO" id="GO:0005764">
    <property type="term" value="C:lysosome"/>
    <property type="evidence" value="ECO:0000318"/>
    <property type="project" value="GO_Central"/>
</dbReference>
<keyword evidence="3 7" id="KW-0064">Aspartyl protease</keyword>
<dbReference type="InterPro" id="IPR001461">
    <property type="entry name" value="Aspartic_peptidase_A1"/>
</dbReference>
<feature type="compositionally biased region" description="Basic and acidic residues" evidence="8">
    <location>
        <begin position="1"/>
        <end position="11"/>
    </location>
</feature>
<dbReference type="InterPro" id="IPR021109">
    <property type="entry name" value="Peptidase_aspartic_dom_sf"/>
</dbReference>
<organism evidence="9 10">
    <name type="scientific">Pristionchus pacificus</name>
    <name type="common">Parasitic nematode worm</name>
    <dbReference type="NCBI Taxonomy" id="54126"/>
    <lineage>
        <taxon>Eukaryota</taxon>
        <taxon>Metazoa</taxon>
        <taxon>Ecdysozoa</taxon>
        <taxon>Nematoda</taxon>
        <taxon>Chromadorea</taxon>
        <taxon>Rhabditida</taxon>
        <taxon>Rhabditina</taxon>
        <taxon>Diplogasteromorpha</taxon>
        <taxon>Diplogasteroidea</taxon>
        <taxon>Neodiplogasteridae</taxon>
        <taxon>Pristionchus</taxon>
    </lineage>
</organism>
<dbReference type="Gene3D" id="2.40.70.10">
    <property type="entry name" value="Acid Proteases"/>
    <property type="match status" value="2"/>
</dbReference>
<gene>
    <name evidence="9" type="primary">WBGene00110230</name>
</gene>
<dbReference type="PANTHER" id="PTHR47966">
    <property type="entry name" value="BETA-SITE APP-CLEAVING ENZYME, ISOFORM A-RELATED"/>
    <property type="match status" value="1"/>
</dbReference>
<evidence type="ECO:0000256" key="8">
    <source>
        <dbReference type="SAM" id="MobiDB-lite"/>
    </source>
</evidence>
<reference evidence="9" key="2">
    <citation type="submission" date="2022-06" db="UniProtKB">
        <authorList>
            <consortium name="EnsemblMetazoa"/>
        </authorList>
    </citation>
    <scope>IDENTIFICATION</scope>
    <source>
        <strain evidence="9">PS312</strain>
    </source>
</reference>
<dbReference type="SUPFAM" id="SSF50630">
    <property type="entry name" value="Acid proteases"/>
    <property type="match status" value="2"/>
</dbReference>
<evidence type="ECO:0000256" key="3">
    <source>
        <dbReference type="ARBA" id="ARBA00022750"/>
    </source>
</evidence>
<proteinExistence type="inferred from homology"/>
<reference evidence="10" key="1">
    <citation type="journal article" date="2008" name="Nat. Genet.">
        <title>The Pristionchus pacificus genome provides a unique perspective on nematode lifestyle and parasitism.</title>
        <authorList>
            <person name="Dieterich C."/>
            <person name="Clifton S.W."/>
            <person name="Schuster L.N."/>
            <person name="Chinwalla A."/>
            <person name="Delehaunty K."/>
            <person name="Dinkelacker I."/>
            <person name="Fulton L."/>
            <person name="Fulton R."/>
            <person name="Godfrey J."/>
            <person name="Minx P."/>
            <person name="Mitreva M."/>
            <person name="Roeseler W."/>
            <person name="Tian H."/>
            <person name="Witte H."/>
            <person name="Yang S.P."/>
            <person name="Wilson R.K."/>
            <person name="Sommer R.J."/>
        </authorList>
    </citation>
    <scope>NUCLEOTIDE SEQUENCE [LARGE SCALE GENOMIC DNA]</scope>
    <source>
        <strain evidence="10">PS312</strain>
    </source>
</reference>
<dbReference type="Pfam" id="PF00026">
    <property type="entry name" value="Asp"/>
    <property type="match status" value="1"/>
</dbReference>
<evidence type="ECO:0000256" key="4">
    <source>
        <dbReference type="ARBA" id="ARBA00022801"/>
    </source>
</evidence>
<dbReference type="FunFam" id="2.40.70.10:FF:000002">
    <property type="entry name" value="Vacuolar aspartic proteinase"/>
    <property type="match status" value="1"/>
</dbReference>
<dbReference type="InterPro" id="IPR033121">
    <property type="entry name" value="PEPTIDASE_A1"/>
</dbReference>
<dbReference type="InterPro" id="IPR001969">
    <property type="entry name" value="Aspartic_peptidase_AS"/>
</dbReference>
<dbReference type="EnsemblMetazoa" id="PPA20676.1">
    <property type="protein sequence ID" value="PPA20676.1"/>
    <property type="gene ID" value="WBGene00110230"/>
</dbReference>
<evidence type="ECO:0000256" key="7">
    <source>
        <dbReference type="RuleBase" id="RU000454"/>
    </source>
</evidence>
<evidence type="ECO:0000256" key="5">
    <source>
        <dbReference type="ARBA" id="ARBA00023157"/>
    </source>
</evidence>
<evidence type="ECO:0000256" key="6">
    <source>
        <dbReference type="ARBA" id="ARBA00023180"/>
    </source>
</evidence>
<dbReference type="GO" id="GO:0006915">
    <property type="term" value="P:apoptotic process"/>
    <property type="evidence" value="ECO:0000318"/>
    <property type="project" value="GO_Central"/>
</dbReference>
<keyword evidence="10" id="KW-1185">Reference proteome</keyword>
<sequence>MPFDNKKKNVAEDFDPEIEAEKEFEIHSNGSGGSGRKKATVSNGVEKKEEPAREESKNGDDVSISSQGKPTIQYKEAKASRKKRCRGVSGSCIKKDGGRFDFGLDNRDDFDDVSDDDMGDMARYVKENYTGHTFDSESDDFSNDGVRENSPLPENALRLQNCLVEALKDPSAQEALYSITENLMEFFDEKARLETIEKAMEDMVIRDEWTTSGAVDRMAEYKTVSLLAKIIDQGLISVDAFNIHFNQNPGDSQTLRLMHSAVNFYQSNAPELRGDMLSAPPKEFADIADDLCRSGEVSCVREALLGCPFLHADVIYQVCNNAANSMNMDVIFNASKTFKDLISEKVMTVAAINAGVSRFLTELRDTEIRDESSLRVVVAAMKGTILCLLAVVAVEAIYRVPMHKIELERSAHKPKAIAEFLKQKYIKGYKVNSLIYEEGLSDFSNAQYYGDITIGTPGQKFKVCNNAANSMNMDVIFNASKTFKDLISEKVMTVAAINAGVSRFLTELRDTEIRDESSLRVVVAAMKGTILCLLAVVAVEAIYRVPMHKIELERSAHKPKAIAEFLKQKYIKGYKVNSLIYEEGLSDFSNAQYYGDITIGTPGQKFKALFDTGSSNLWMPCKGCPTSDIACLNHNKYDCGKSPTCTETQIPFEIEYGTGSMTGYVVDDVVCFGNDQSGYCTDKTQGFACAMAEPGLTFVAARFDGILGMGWDSISVDGLSQPMDQIWADKDNCPEEIFAFWLQRDLHGSIGNKNGGEMTLCGTDPNHYKGDIAWEPLTAEDYWRINLGEVKVGGTSYAKGPVSAIVDTGTSLLTGPTDIIEKIQKAIGGHEIGNTGEFMVSCKTMNTLPNITFNLGGQDFELTSEDYILKMTNAGVSECISGFMGMDVPAPAGPLWILGDVFIGKFYSVFDHGNKRVGFAISA</sequence>
<keyword evidence="5" id="KW-1015">Disulfide bond</keyword>
<dbReference type="PRINTS" id="PR00792">
    <property type="entry name" value="PEPSIN"/>
</dbReference>